<accession>A0A1E5W7E0</accession>
<evidence type="ECO:0000259" key="1">
    <source>
        <dbReference type="Pfam" id="PF25071"/>
    </source>
</evidence>
<dbReference type="PANTHER" id="PTHR35305:SF2">
    <property type="entry name" value="FAD-BINDING PROTEIN"/>
    <property type="match status" value="1"/>
</dbReference>
<gene>
    <name evidence="2" type="ORF">BAE44_0005655</name>
</gene>
<dbReference type="Proteomes" id="UP000095767">
    <property type="component" value="Unassembled WGS sequence"/>
</dbReference>
<reference evidence="2 3" key="1">
    <citation type="submission" date="2016-09" db="EMBL/GenBank/DDBJ databases">
        <title>The draft genome of Dichanthelium oligosanthes: A C3 panicoid grass species.</title>
        <authorList>
            <person name="Studer A.J."/>
            <person name="Schnable J.C."/>
            <person name="Brutnell T.P."/>
        </authorList>
    </citation>
    <scope>NUCLEOTIDE SEQUENCE [LARGE SCALE GENOMIC DNA]</scope>
    <source>
        <strain evidence="3">cv. Kellogg 1175</strain>
        <tissue evidence="2">Leaf</tissue>
    </source>
</reference>
<keyword evidence="3" id="KW-1185">Reference proteome</keyword>
<name>A0A1E5W7E0_9POAL</name>
<dbReference type="OrthoDB" id="744228at2759"/>
<dbReference type="InterPro" id="IPR056697">
    <property type="entry name" value="DUF7795"/>
</dbReference>
<evidence type="ECO:0000313" key="2">
    <source>
        <dbReference type="EMBL" id="OEL33321.1"/>
    </source>
</evidence>
<dbReference type="PANTHER" id="PTHR35305">
    <property type="entry name" value="FAD-BINDING PROTEIN"/>
    <property type="match status" value="1"/>
</dbReference>
<feature type="domain" description="DUF7795" evidence="1">
    <location>
        <begin position="16"/>
        <end position="81"/>
    </location>
</feature>
<dbReference type="STRING" id="888268.A0A1E5W7E0"/>
<comment type="caution">
    <text evidence="2">The sequence shown here is derived from an EMBL/GenBank/DDBJ whole genome shotgun (WGS) entry which is preliminary data.</text>
</comment>
<protein>
    <recommendedName>
        <fullName evidence="1">DUF7795 domain-containing protein</fullName>
    </recommendedName>
</protein>
<dbReference type="Pfam" id="PF25071">
    <property type="entry name" value="DUF7795"/>
    <property type="match status" value="1"/>
</dbReference>
<proteinExistence type="predicted"/>
<evidence type="ECO:0000313" key="3">
    <source>
        <dbReference type="Proteomes" id="UP000095767"/>
    </source>
</evidence>
<organism evidence="2 3">
    <name type="scientific">Dichanthelium oligosanthes</name>
    <dbReference type="NCBI Taxonomy" id="888268"/>
    <lineage>
        <taxon>Eukaryota</taxon>
        <taxon>Viridiplantae</taxon>
        <taxon>Streptophyta</taxon>
        <taxon>Embryophyta</taxon>
        <taxon>Tracheophyta</taxon>
        <taxon>Spermatophyta</taxon>
        <taxon>Magnoliopsida</taxon>
        <taxon>Liliopsida</taxon>
        <taxon>Poales</taxon>
        <taxon>Poaceae</taxon>
        <taxon>PACMAD clade</taxon>
        <taxon>Panicoideae</taxon>
        <taxon>Panicodae</taxon>
        <taxon>Paniceae</taxon>
        <taxon>Dichantheliinae</taxon>
        <taxon>Dichanthelium</taxon>
    </lineage>
</organism>
<dbReference type="EMBL" id="LWDX02019092">
    <property type="protein sequence ID" value="OEL33321.1"/>
    <property type="molecule type" value="Genomic_DNA"/>
</dbReference>
<sequence length="219" mass="24514">MLAVPPPPPLPDAAAEDESTCRGVFVDFMTKVAQYEELAESGNRLLVRFRQELECFRRPPIPTESDVMNEILKSNCTGRMSLVLIFFLFLVPVRSCEDGLKDHINKVENVYGITLTASLSALKVPDSHSINNKLATESCIMEEEDKSADQLDSDVSFVSVMVIVGNMLKLDKTMQEKIVSALSLKTPSSELEGYCLMWDLRPYIDNSVMQLAWKMCPCP</sequence>
<dbReference type="AlphaFoldDB" id="A0A1E5W7E0"/>